<dbReference type="InterPro" id="IPR050935">
    <property type="entry name" value="Bromo_chromatin_reader"/>
</dbReference>
<sequence length="863" mass="97649">MHPKRPGRVTNQLQYLERVVIKALWRHQYSWPFRQPVDAVALCIPDYYKLIKNPMDLGTVMQRLKNRYYWEAAECIKDINTMFTNCYVYNRPGDDIVFMAQTLEKIFLQKVSQMPKEEIVATVPKDEPEKEGTVKQRPVVSEVTLQETSTVLSNGVHLNTPTHLCAQTDSALNIKKCLKKKMVSSVTPVTAVLTRADDSSAEEHSASVPMISRTGSGRPVKPPKKDLDMFEDKRVRLTEQLRNCNNILKEMLSKRHCAYAWPFYTPVDAIALGLHDYHEIIKHPMDLSTIKKKMDHQEYTNATEFAADVRLMFSNCYRYNPPSHGVVYMARKLQAWFLFWFPTFEVFEARYTKISQEPEGYVVPRQPGDTGKANRVGSLSTSASSDSEGPSEQENSSEEVDMQLAHLEERLKAVGNQLAILTQEPKTKRAKKKKEKRLKEKDVVKLKNKSRKSKTEEEKSTNTKSLSLHGGRASFGVPIENEVITKPVTYQEKKQLKSDINKLPGDKLGKLLNIIKSRESYLHESNLEDVVIDFDLVKPSTLRVLQRFVGECLRKRSKSGKGKYRFLIYQPTLWFVLSVMSFHASLTAVVLHTVSAAAAAVAAHLQVPLTAVTLTQAVGETSSLKTEAKGSIKASVGTSQDISSSRTAAAEECSSGLNSLDFKYDQLILSPADFRYTEDVPDSPLSEPHTGINSVEEQPQIPKKDICLKNAESWAKLVKMSVTPTAIKSSKETFQLFRKVAMEKEEREKALKRKLMDEDDKTETSEQNSLLGLCKAEPAVQPVKEGPEVLQKSCSGARPDAVKQLEQQKVPTEIQPLTPWSSAERAREMARKKEQERRRQEAMSGFDMTMQWDIMTSFELTLD</sequence>
<evidence type="ECO:0000259" key="17">
    <source>
        <dbReference type="PROSITE" id="PS50014"/>
    </source>
</evidence>
<dbReference type="EMBL" id="WKFB01000471">
    <property type="protein sequence ID" value="KAF6722040.1"/>
    <property type="molecule type" value="Genomic_DNA"/>
</dbReference>
<dbReference type="CDD" id="cd05497">
    <property type="entry name" value="Bromo_Brdt_I_like"/>
    <property type="match status" value="1"/>
</dbReference>
<dbReference type="FunFam" id="1.20.920.10:FF:000002">
    <property type="entry name" value="Bromodomain-containing protein 4"/>
    <property type="match status" value="1"/>
</dbReference>
<keyword evidence="7" id="KW-0007">Acetylation</keyword>
<dbReference type="Gene3D" id="1.20.1270.220">
    <property type="match status" value="1"/>
</dbReference>
<dbReference type="GO" id="GO:0006355">
    <property type="term" value="P:regulation of DNA-templated transcription"/>
    <property type="evidence" value="ECO:0007669"/>
    <property type="project" value="TreeGrafter"/>
</dbReference>
<evidence type="ECO:0000256" key="3">
    <source>
        <dbReference type="ARBA" id="ARBA00022454"/>
    </source>
</evidence>
<keyword evidence="6" id="KW-0156">Chromatin regulator</keyword>
<dbReference type="Gene3D" id="1.20.920.10">
    <property type="entry name" value="Bromodomain-like"/>
    <property type="match status" value="2"/>
</dbReference>
<keyword evidence="5" id="KW-0677">Repeat</keyword>
<dbReference type="PANTHER" id="PTHR22880:SF240">
    <property type="entry name" value="BROMODOMAIN-CONTAINING PROTEIN 2"/>
    <property type="match status" value="1"/>
</dbReference>
<evidence type="ECO:0000256" key="2">
    <source>
        <dbReference type="ARBA" id="ARBA00004286"/>
    </source>
</evidence>
<evidence type="ECO:0000256" key="13">
    <source>
        <dbReference type="ARBA" id="ARBA00044509"/>
    </source>
</evidence>
<dbReference type="InterPro" id="IPR001487">
    <property type="entry name" value="Bromodomain"/>
</dbReference>
<dbReference type="PRINTS" id="PR00503">
    <property type="entry name" value="BROMODOMAIN"/>
</dbReference>
<feature type="region of interest" description="Disordered" evidence="16">
    <location>
        <begin position="807"/>
        <end position="844"/>
    </location>
</feature>
<organism evidence="19 20">
    <name type="scientific">Oryzias melastigma</name>
    <name type="common">Marine medaka</name>
    <dbReference type="NCBI Taxonomy" id="30732"/>
    <lineage>
        <taxon>Eukaryota</taxon>
        <taxon>Metazoa</taxon>
        <taxon>Chordata</taxon>
        <taxon>Craniata</taxon>
        <taxon>Vertebrata</taxon>
        <taxon>Euteleostomi</taxon>
        <taxon>Actinopterygii</taxon>
        <taxon>Neopterygii</taxon>
        <taxon>Teleostei</taxon>
        <taxon>Neoteleostei</taxon>
        <taxon>Acanthomorphata</taxon>
        <taxon>Ovalentaria</taxon>
        <taxon>Atherinomorphae</taxon>
        <taxon>Beloniformes</taxon>
        <taxon>Adrianichthyidae</taxon>
        <taxon>Oryziinae</taxon>
        <taxon>Oryzias</taxon>
    </lineage>
</organism>
<keyword evidence="9 15" id="KW-0103">Bromodomain</keyword>
<evidence type="ECO:0000256" key="8">
    <source>
        <dbReference type="ARBA" id="ARBA00023015"/>
    </source>
</evidence>
<evidence type="ECO:0000256" key="14">
    <source>
        <dbReference type="ARBA" id="ARBA00046861"/>
    </source>
</evidence>
<dbReference type="PANTHER" id="PTHR22880">
    <property type="entry name" value="FALZ-RELATED BROMODOMAIN-CONTAINING PROTEINS"/>
    <property type="match status" value="1"/>
</dbReference>
<feature type="compositionally biased region" description="Acidic residues" evidence="16">
    <location>
        <begin position="389"/>
        <end position="400"/>
    </location>
</feature>
<evidence type="ECO:0000256" key="4">
    <source>
        <dbReference type="ARBA" id="ARBA00022553"/>
    </source>
</evidence>
<evidence type="ECO:0000256" key="5">
    <source>
        <dbReference type="ARBA" id="ARBA00022737"/>
    </source>
</evidence>
<dbReference type="FunFam" id="1.20.920.10:FF:000003">
    <property type="entry name" value="Bromodomain-containing protein 2"/>
    <property type="match status" value="1"/>
</dbReference>
<proteinExistence type="inferred from homology"/>
<comment type="subunit">
    <text evidence="14">Homodimer. Interacts with E2F1. Interacts with (acetylated) STAT3; promoting STAT3 recruitment to chromatin. Interacts with CTCF; promoting BRD2 recruitment to chromatin.</text>
</comment>
<dbReference type="Proteomes" id="UP000646548">
    <property type="component" value="Unassembled WGS sequence"/>
</dbReference>
<feature type="region of interest" description="Disordered" evidence="16">
    <location>
        <begin position="420"/>
        <end position="471"/>
    </location>
</feature>
<dbReference type="Pfam" id="PF00439">
    <property type="entry name" value="Bromodomain"/>
    <property type="match status" value="2"/>
</dbReference>
<dbReference type="GO" id="GO:0006338">
    <property type="term" value="P:chromatin remodeling"/>
    <property type="evidence" value="ECO:0007669"/>
    <property type="project" value="TreeGrafter"/>
</dbReference>
<dbReference type="InterPro" id="IPR043509">
    <property type="entry name" value="Bromo_Brdt_II"/>
</dbReference>
<protein>
    <recommendedName>
        <fullName evidence="12">Bromodomain-containing protein 2</fullName>
    </recommendedName>
</protein>
<feature type="domain" description="NET" evidence="18">
    <location>
        <begin position="478"/>
        <end position="560"/>
    </location>
</feature>
<feature type="domain" description="Bromo" evidence="17">
    <location>
        <begin position="255"/>
        <end position="327"/>
    </location>
</feature>
<reference evidence="19" key="1">
    <citation type="journal article" name="BMC Genomics">
        <title>Long-read sequencing and de novo genome assembly of marine medaka (Oryzias melastigma).</title>
        <authorList>
            <person name="Liang P."/>
            <person name="Saqib H.S.A."/>
            <person name="Ni X."/>
            <person name="Shen Y."/>
        </authorList>
    </citation>
    <scope>NUCLEOTIDE SEQUENCE</scope>
    <source>
        <strain evidence="19">Bigg-433</strain>
    </source>
</reference>
<comment type="caution">
    <text evidence="19">The sequence shown here is derived from an EMBL/GenBank/DDBJ whole genome shotgun (WGS) entry which is preliminary data.</text>
</comment>
<evidence type="ECO:0000256" key="15">
    <source>
        <dbReference type="PROSITE-ProRule" id="PRU00035"/>
    </source>
</evidence>
<gene>
    <name evidence="19" type="ORF">FQA47_007635</name>
</gene>
<dbReference type="Pfam" id="PF17035">
    <property type="entry name" value="BET"/>
    <property type="match status" value="1"/>
</dbReference>
<dbReference type="InterPro" id="IPR027353">
    <property type="entry name" value="NET_dom"/>
</dbReference>
<comment type="similarity">
    <text evidence="13">Belongs to the BET family.</text>
</comment>
<dbReference type="InterPro" id="IPR043508">
    <property type="entry name" value="Bromo_Brdt_I"/>
</dbReference>
<keyword evidence="4" id="KW-0597">Phosphoprotein</keyword>
<feature type="region of interest" description="Disordered" evidence="16">
    <location>
        <begin position="200"/>
        <end position="226"/>
    </location>
</feature>
<evidence type="ECO:0000256" key="12">
    <source>
        <dbReference type="ARBA" id="ARBA00040998"/>
    </source>
</evidence>
<keyword evidence="3" id="KW-0158">Chromosome</keyword>
<evidence type="ECO:0000313" key="20">
    <source>
        <dbReference type="Proteomes" id="UP000646548"/>
    </source>
</evidence>
<evidence type="ECO:0000256" key="10">
    <source>
        <dbReference type="ARBA" id="ARBA00023163"/>
    </source>
</evidence>
<dbReference type="Pfam" id="PF17105">
    <property type="entry name" value="BRD4_CDT"/>
    <property type="match status" value="1"/>
</dbReference>
<dbReference type="SUPFAM" id="SSF47370">
    <property type="entry name" value="Bromodomain"/>
    <property type="match status" value="2"/>
</dbReference>
<dbReference type="CDD" id="cd05498">
    <property type="entry name" value="Bromo_Brdt_II_like"/>
    <property type="match status" value="1"/>
</dbReference>
<keyword evidence="8" id="KW-0805">Transcription regulation</keyword>
<evidence type="ECO:0000256" key="6">
    <source>
        <dbReference type="ARBA" id="ARBA00022853"/>
    </source>
</evidence>
<keyword evidence="11" id="KW-0539">Nucleus</keyword>
<dbReference type="PROSITE" id="PS00633">
    <property type="entry name" value="BROMODOMAIN_1"/>
    <property type="match status" value="2"/>
</dbReference>
<evidence type="ECO:0000313" key="19">
    <source>
        <dbReference type="EMBL" id="KAF6722040.1"/>
    </source>
</evidence>
<dbReference type="AlphaFoldDB" id="A0A834C7Q5"/>
<dbReference type="GO" id="GO:0005634">
    <property type="term" value="C:nucleus"/>
    <property type="evidence" value="ECO:0007669"/>
    <property type="project" value="UniProtKB-SubCell"/>
</dbReference>
<dbReference type="InterPro" id="IPR038336">
    <property type="entry name" value="NET_sf"/>
</dbReference>
<name>A0A834C7Q5_ORYME</name>
<dbReference type="InterPro" id="IPR018359">
    <property type="entry name" value="Bromodomain_CS"/>
</dbReference>
<keyword evidence="10" id="KW-0804">Transcription</keyword>
<dbReference type="GO" id="GO:0000785">
    <property type="term" value="C:chromatin"/>
    <property type="evidence" value="ECO:0007669"/>
    <property type="project" value="TreeGrafter"/>
</dbReference>
<feature type="compositionally biased region" description="Basic and acidic residues" evidence="16">
    <location>
        <begin position="824"/>
        <end position="841"/>
    </location>
</feature>
<feature type="region of interest" description="Disordered" evidence="16">
    <location>
        <begin position="679"/>
        <end position="698"/>
    </location>
</feature>
<evidence type="ECO:0000259" key="18">
    <source>
        <dbReference type="PROSITE" id="PS51525"/>
    </source>
</evidence>
<accession>A0A834C7Q5</accession>
<evidence type="ECO:0000256" key="7">
    <source>
        <dbReference type="ARBA" id="ARBA00022990"/>
    </source>
</evidence>
<feature type="domain" description="Bromo" evidence="17">
    <location>
        <begin position="25"/>
        <end position="97"/>
    </location>
</feature>
<comment type="subcellular location">
    <subcellularLocation>
        <location evidence="2">Chromosome</location>
    </subcellularLocation>
    <subcellularLocation>
        <location evidence="1">Nucleus</location>
    </subcellularLocation>
</comment>
<dbReference type="SMART" id="SM00297">
    <property type="entry name" value="BROMO"/>
    <property type="match status" value="2"/>
</dbReference>
<evidence type="ECO:0000256" key="1">
    <source>
        <dbReference type="ARBA" id="ARBA00004123"/>
    </source>
</evidence>
<dbReference type="PROSITE" id="PS51525">
    <property type="entry name" value="NET"/>
    <property type="match status" value="1"/>
</dbReference>
<evidence type="ECO:0000256" key="16">
    <source>
        <dbReference type="SAM" id="MobiDB-lite"/>
    </source>
</evidence>
<dbReference type="PROSITE" id="PS50014">
    <property type="entry name" value="BROMODOMAIN_2"/>
    <property type="match status" value="2"/>
</dbReference>
<feature type="compositionally biased region" description="Polar residues" evidence="16">
    <location>
        <begin position="377"/>
        <end position="388"/>
    </location>
</feature>
<dbReference type="InterPro" id="IPR036427">
    <property type="entry name" value="Bromodomain-like_sf"/>
</dbReference>
<evidence type="ECO:0000256" key="9">
    <source>
        <dbReference type="ARBA" id="ARBA00023117"/>
    </source>
</evidence>
<evidence type="ECO:0000256" key="11">
    <source>
        <dbReference type="ARBA" id="ARBA00023242"/>
    </source>
</evidence>
<feature type="region of interest" description="Disordered" evidence="16">
    <location>
        <begin position="360"/>
        <end position="400"/>
    </location>
</feature>
<dbReference type="InterPro" id="IPR031354">
    <property type="entry name" value="BRD4_CDT"/>
</dbReference>